<keyword evidence="3" id="KW-0732">Signal</keyword>
<evidence type="ECO:0000259" key="4">
    <source>
        <dbReference type="Pfam" id="PF04892"/>
    </source>
</evidence>
<keyword evidence="2" id="KW-0812">Transmembrane</keyword>
<evidence type="ECO:0000313" key="5">
    <source>
        <dbReference type="EMBL" id="ARF55616.1"/>
    </source>
</evidence>
<dbReference type="EMBL" id="CP020569">
    <property type="protein sequence ID" value="ARF55616.1"/>
    <property type="molecule type" value="Genomic_DNA"/>
</dbReference>
<keyword evidence="2" id="KW-0472">Membrane</keyword>
<feature type="signal peptide" evidence="3">
    <location>
        <begin position="1"/>
        <end position="32"/>
    </location>
</feature>
<proteinExistence type="predicted"/>
<dbReference type="Proteomes" id="UP000192726">
    <property type="component" value="Chromosome"/>
</dbReference>
<evidence type="ECO:0000313" key="6">
    <source>
        <dbReference type="Proteomes" id="UP000192726"/>
    </source>
</evidence>
<dbReference type="InterPro" id="IPR006976">
    <property type="entry name" value="VanZ-like"/>
</dbReference>
<dbReference type="KEGG" id="sgv:B1H19_16805"/>
<keyword evidence="6" id="KW-1185">Reference proteome</keyword>
<feature type="chain" id="PRO_5039472589" evidence="3">
    <location>
        <begin position="33"/>
        <end position="203"/>
    </location>
</feature>
<feature type="compositionally biased region" description="Low complexity" evidence="1">
    <location>
        <begin position="193"/>
        <end position="203"/>
    </location>
</feature>
<keyword evidence="2" id="KW-1133">Transmembrane helix</keyword>
<feature type="region of interest" description="Disordered" evidence="1">
    <location>
        <begin position="182"/>
        <end position="203"/>
    </location>
</feature>
<dbReference type="RefSeq" id="WP_083105507.1">
    <property type="nucleotide sequence ID" value="NZ_CP020569.1"/>
</dbReference>
<accession>A0A1V0TRN8</accession>
<organism evidence="5 6">
    <name type="scientific">Streptomyces gilvosporeus</name>
    <dbReference type="NCBI Taxonomy" id="553510"/>
    <lineage>
        <taxon>Bacteria</taxon>
        <taxon>Bacillati</taxon>
        <taxon>Actinomycetota</taxon>
        <taxon>Actinomycetes</taxon>
        <taxon>Kitasatosporales</taxon>
        <taxon>Streptomycetaceae</taxon>
        <taxon>Streptomyces</taxon>
    </lineage>
</organism>
<feature type="domain" description="VanZ-like" evidence="4">
    <location>
        <begin position="102"/>
        <end position="172"/>
    </location>
</feature>
<dbReference type="Pfam" id="PF04892">
    <property type="entry name" value="VanZ"/>
    <property type="match status" value="1"/>
</dbReference>
<gene>
    <name evidence="5" type="ORF">B1H19_16805</name>
</gene>
<sequence length="203" mass="20834">MWQAALLALSPATLALFLTAMAALALSLAAWAARAPATTAPRITAAALLAAWLLLLLLVTLAPTQPVGSADATVWWRPGESLFGPGAAPQPQELSMLLRQHTALAALYVPGALLLRFAAPRWSAAGAFLFGVGLCVLLETAQLLMRAGRIADIDDVLCAAAGTATGAALGLLAHLAATRLRPRPLTRRPDGPPAADAPTSARG</sequence>
<feature type="transmembrane region" description="Helical" evidence="2">
    <location>
        <begin position="125"/>
        <end position="144"/>
    </location>
</feature>
<feature type="transmembrane region" description="Helical" evidence="2">
    <location>
        <begin position="43"/>
        <end position="62"/>
    </location>
</feature>
<evidence type="ECO:0000256" key="3">
    <source>
        <dbReference type="SAM" id="SignalP"/>
    </source>
</evidence>
<name>A0A1V0TRN8_9ACTN</name>
<dbReference type="STRING" id="553510.B1H19_16805"/>
<evidence type="ECO:0000256" key="1">
    <source>
        <dbReference type="SAM" id="MobiDB-lite"/>
    </source>
</evidence>
<protein>
    <submittedName>
        <fullName evidence="5">VanZ family protein</fullName>
    </submittedName>
</protein>
<evidence type="ECO:0000256" key="2">
    <source>
        <dbReference type="SAM" id="Phobius"/>
    </source>
</evidence>
<dbReference type="OrthoDB" id="4247542at2"/>
<dbReference type="AlphaFoldDB" id="A0A1V0TRN8"/>
<feature type="transmembrane region" description="Helical" evidence="2">
    <location>
        <begin position="156"/>
        <end position="177"/>
    </location>
</feature>
<reference evidence="5 6" key="1">
    <citation type="submission" date="2017-04" db="EMBL/GenBank/DDBJ databases">
        <title>Complete Genome Sequence of Streptomyces gilvosporeus F607, a Capable Producer of Natamycin.</title>
        <authorList>
            <person name="Zong G."/>
            <person name="Zhong C."/>
            <person name="Fu J."/>
            <person name="Qin R."/>
            <person name="Cao G."/>
        </authorList>
    </citation>
    <scope>NUCLEOTIDE SEQUENCE [LARGE SCALE GENOMIC DNA]</scope>
    <source>
        <strain evidence="5 6">F607</strain>
    </source>
</reference>